<evidence type="ECO:0000313" key="6">
    <source>
        <dbReference type="EMBL" id="AZN71678.1"/>
    </source>
</evidence>
<evidence type="ECO:0000259" key="4">
    <source>
        <dbReference type="PROSITE" id="PS50112"/>
    </source>
</evidence>
<dbReference type="Pfam" id="PF13426">
    <property type="entry name" value="PAS_9"/>
    <property type="match status" value="1"/>
</dbReference>
<dbReference type="SMART" id="SM00091">
    <property type="entry name" value="PAS"/>
    <property type="match status" value="1"/>
</dbReference>
<protein>
    <submittedName>
        <fullName evidence="6">PAS domain-containing protein</fullName>
    </submittedName>
</protein>
<dbReference type="PROSITE" id="PS50113">
    <property type="entry name" value="PAC"/>
    <property type="match status" value="1"/>
</dbReference>
<dbReference type="Pfam" id="PF07568">
    <property type="entry name" value="HisKA_2"/>
    <property type="match status" value="1"/>
</dbReference>
<keyword evidence="3" id="KW-0157">Chromophore</keyword>
<organism evidence="6 7">
    <name type="scientific">Georhizobium profundi</name>
    <dbReference type="NCBI Taxonomy" id="2341112"/>
    <lineage>
        <taxon>Bacteria</taxon>
        <taxon>Pseudomonadati</taxon>
        <taxon>Pseudomonadota</taxon>
        <taxon>Alphaproteobacteria</taxon>
        <taxon>Hyphomicrobiales</taxon>
        <taxon>Rhizobiaceae</taxon>
        <taxon>Georhizobium</taxon>
    </lineage>
</organism>
<dbReference type="InterPro" id="IPR000014">
    <property type="entry name" value="PAS"/>
</dbReference>
<name>A0A3Q8XNL0_9HYPH</name>
<dbReference type="PANTHER" id="PTHR47429">
    <property type="entry name" value="PROTEIN TWIN LOV 1"/>
    <property type="match status" value="1"/>
</dbReference>
<dbReference type="PROSITE" id="PS50112">
    <property type="entry name" value="PAS"/>
    <property type="match status" value="1"/>
</dbReference>
<gene>
    <name evidence="6" type="ORF">D5400_10665</name>
</gene>
<accession>A0A3Q8XNL0</accession>
<dbReference type="Proteomes" id="UP000268192">
    <property type="component" value="Chromosome"/>
</dbReference>
<feature type="domain" description="PAC" evidence="5">
    <location>
        <begin position="160"/>
        <end position="214"/>
    </location>
</feature>
<sequence length="445" mass="50106">MANNSLTLSETFMEVALGVPISTHRWNSFDGSGVDPAIIRDDAVGEAWALLQSRHCGLIDGRKPPTGRQISDAKVAEQLLYSQHAIGDPFAAAINGTRMAMIITGPSEQDNPIIFANKAFCRLTGYDHDEVIGHNCRFIQGPDTSRRAVERISQAIRREEDVHVELVNYRKDGTPFWNSLFLSPVRNSEGEVKFFFGSQLDVSDKKQTEFDLHSVNDELRETKTLLEQQIDDRTGELMRLLSQRSRLINELDHRVKNNLQLINSLLGFELRRDLGPEAREVVNRLHQRIDALGLAHKDQHNKEAIGYFRVDTFVRILVSKVLTNHPRRHSEPVYQMEEVLLPIGKAAPLALALNEFVRSLVSNTEDIVDGAKLEISARTQNEKLVIDVSSADLTEARCRRAFDGIEGWTMRLIERQLEARIEFTDMDGHCGVKLAMPLNGGSHGD</sequence>
<dbReference type="EMBL" id="CP032509">
    <property type="protein sequence ID" value="AZN71678.1"/>
    <property type="molecule type" value="Genomic_DNA"/>
</dbReference>
<dbReference type="AlphaFoldDB" id="A0A3Q8XNL0"/>
<dbReference type="InterPro" id="IPR000700">
    <property type="entry name" value="PAS-assoc_C"/>
</dbReference>
<keyword evidence="2" id="KW-0288">FMN</keyword>
<dbReference type="InterPro" id="IPR035965">
    <property type="entry name" value="PAS-like_dom_sf"/>
</dbReference>
<proteinExistence type="predicted"/>
<dbReference type="KEGG" id="abaw:D5400_10665"/>
<dbReference type="SUPFAM" id="SSF55785">
    <property type="entry name" value="PYP-like sensor domain (PAS domain)"/>
    <property type="match status" value="1"/>
</dbReference>
<evidence type="ECO:0000256" key="3">
    <source>
        <dbReference type="ARBA" id="ARBA00022991"/>
    </source>
</evidence>
<evidence type="ECO:0000256" key="2">
    <source>
        <dbReference type="ARBA" id="ARBA00022643"/>
    </source>
</evidence>
<dbReference type="SMART" id="SM00086">
    <property type="entry name" value="PAC"/>
    <property type="match status" value="1"/>
</dbReference>
<dbReference type="NCBIfam" id="TIGR00229">
    <property type="entry name" value="sensory_box"/>
    <property type="match status" value="1"/>
</dbReference>
<dbReference type="OrthoDB" id="7991996at2"/>
<dbReference type="InterPro" id="IPR001610">
    <property type="entry name" value="PAC"/>
</dbReference>
<dbReference type="Gene3D" id="3.30.450.20">
    <property type="entry name" value="PAS domain"/>
    <property type="match status" value="1"/>
</dbReference>
<dbReference type="CDD" id="cd00130">
    <property type="entry name" value="PAS"/>
    <property type="match status" value="1"/>
</dbReference>
<evidence type="ECO:0000313" key="7">
    <source>
        <dbReference type="Proteomes" id="UP000268192"/>
    </source>
</evidence>
<evidence type="ECO:0000256" key="1">
    <source>
        <dbReference type="ARBA" id="ARBA00022630"/>
    </source>
</evidence>
<keyword evidence="1" id="KW-0285">Flavoprotein</keyword>
<reference evidence="6 7" key="1">
    <citation type="submission" date="2018-09" db="EMBL/GenBank/DDBJ databases">
        <title>Marinorhizobium profundi gen. nov., sp. nov., isolated from a deep-sea sediment sample from the New Britain Trench and proposal of Marinorhizobiaceae fam. nov. in the order Rhizobiales of the class Alphaproteobacteria.</title>
        <authorList>
            <person name="Cao J."/>
        </authorList>
    </citation>
    <scope>NUCLEOTIDE SEQUENCE [LARGE SCALE GENOMIC DNA]</scope>
    <source>
        <strain evidence="6 7">WS11</strain>
    </source>
</reference>
<dbReference type="PANTHER" id="PTHR47429:SF2">
    <property type="entry name" value="PROTEIN TWIN LOV 1"/>
    <property type="match status" value="1"/>
</dbReference>
<feature type="domain" description="PAS" evidence="4">
    <location>
        <begin position="108"/>
        <end position="159"/>
    </location>
</feature>
<keyword evidence="7" id="KW-1185">Reference proteome</keyword>
<dbReference type="InterPro" id="IPR011495">
    <property type="entry name" value="Sig_transdc_His_kin_sub2_dim/P"/>
</dbReference>
<evidence type="ECO:0000259" key="5">
    <source>
        <dbReference type="PROSITE" id="PS50113"/>
    </source>
</evidence>